<protein>
    <submittedName>
        <fullName evidence="2">Uncharacterized protein</fullName>
    </submittedName>
</protein>
<feature type="compositionally biased region" description="Basic and acidic residues" evidence="1">
    <location>
        <begin position="1"/>
        <end position="10"/>
    </location>
</feature>
<evidence type="ECO:0000256" key="1">
    <source>
        <dbReference type="SAM" id="MobiDB-lite"/>
    </source>
</evidence>
<proteinExistence type="predicted"/>
<keyword evidence="3" id="KW-1185">Reference proteome</keyword>
<dbReference type="KEGG" id="pex:IZT61_03580"/>
<dbReference type="AlphaFoldDB" id="A0A7S9Q065"/>
<organism evidence="2 3">
    <name type="scientific">Pedobacter endophyticus</name>
    <dbReference type="NCBI Taxonomy" id="2789740"/>
    <lineage>
        <taxon>Bacteria</taxon>
        <taxon>Pseudomonadati</taxon>
        <taxon>Bacteroidota</taxon>
        <taxon>Sphingobacteriia</taxon>
        <taxon>Sphingobacteriales</taxon>
        <taxon>Sphingobacteriaceae</taxon>
        <taxon>Pedobacter</taxon>
    </lineage>
</organism>
<feature type="compositionally biased region" description="Polar residues" evidence="1">
    <location>
        <begin position="11"/>
        <end position="29"/>
    </location>
</feature>
<gene>
    <name evidence="2" type="ORF">IZT61_03580</name>
</gene>
<sequence length="61" mass="6799">MEIHTSKKDSSNLQTESANKAPSGQQSGLANEGIERISQALWKVINAQIAENDASLWKMWR</sequence>
<evidence type="ECO:0000313" key="3">
    <source>
        <dbReference type="Proteomes" id="UP000594759"/>
    </source>
</evidence>
<dbReference type="RefSeq" id="WP_196099826.1">
    <property type="nucleotide sequence ID" value="NZ_CP064939.1"/>
</dbReference>
<name>A0A7S9Q065_9SPHI</name>
<accession>A0A7S9Q065</accession>
<evidence type="ECO:0000313" key="2">
    <source>
        <dbReference type="EMBL" id="QPH40372.1"/>
    </source>
</evidence>
<feature type="region of interest" description="Disordered" evidence="1">
    <location>
        <begin position="1"/>
        <end position="30"/>
    </location>
</feature>
<reference evidence="2 3" key="1">
    <citation type="submission" date="2020-11" db="EMBL/GenBank/DDBJ databases">
        <title>Pedobacter endophytica, an endophytic bacteria isolated form Carex pumila.</title>
        <authorList>
            <person name="Peng Y."/>
            <person name="Jiang L."/>
            <person name="Lee J."/>
        </authorList>
    </citation>
    <scope>NUCLEOTIDE SEQUENCE [LARGE SCALE GENOMIC DNA]</scope>
    <source>
        <strain evidence="2 3">JBR3-12</strain>
    </source>
</reference>
<dbReference type="EMBL" id="CP064939">
    <property type="protein sequence ID" value="QPH40372.1"/>
    <property type="molecule type" value="Genomic_DNA"/>
</dbReference>
<dbReference type="Proteomes" id="UP000594759">
    <property type="component" value="Chromosome"/>
</dbReference>